<dbReference type="InterPro" id="IPR032710">
    <property type="entry name" value="NTF2-like_dom_sf"/>
</dbReference>
<accession>A0A1Q4I2G9</accession>
<dbReference type="RefSeq" id="WP_073870189.1">
    <property type="nucleotide sequence ID" value="NZ_MPNT01000001.1"/>
</dbReference>
<organism evidence="2 3">
    <name type="scientific">Mycobacterium paraffinicum</name>
    <dbReference type="NCBI Taxonomy" id="53378"/>
    <lineage>
        <taxon>Bacteria</taxon>
        <taxon>Bacillati</taxon>
        <taxon>Actinomycetota</taxon>
        <taxon>Actinomycetes</taxon>
        <taxon>Mycobacteriales</taxon>
        <taxon>Mycobacteriaceae</taxon>
        <taxon>Mycobacterium</taxon>
    </lineage>
</organism>
<dbReference type="STRING" id="53378.BRW65_00995"/>
<evidence type="ECO:0000313" key="3">
    <source>
        <dbReference type="Proteomes" id="UP000186438"/>
    </source>
</evidence>
<evidence type="ECO:0000313" key="2">
    <source>
        <dbReference type="EMBL" id="OJZ76056.1"/>
    </source>
</evidence>
<gene>
    <name evidence="2" type="ORF">BRW65_00995</name>
</gene>
<proteinExistence type="predicted"/>
<dbReference type="InterPro" id="IPR037401">
    <property type="entry name" value="SnoaL-like"/>
</dbReference>
<sequence>MDDVQEWLERLKIRDVIERYMRYNDDGDAERLTSLFHEDATFQTAGQTHHGRDAIGALFEGAFSGGTPGRWTDEGNLFTQPRSLHIGSNPVIDLDGDRATVETDFQVVVRNAEGRAALSLIGRFRDRMRRDSDGAWLIECRTIVSVARQGGDAH</sequence>
<dbReference type="CDD" id="cd00531">
    <property type="entry name" value="NTF2_like"/>
    <property type="match status" value="1"/>
</dbReference>
<name>A0A1Q4I2G9_9MYCO</name>
<dbReference type="AlphaFoldDB" id="A0A1Q4I2G9"/>
<dbReference type="Gene3D" id="3.10.450.50">
    <property type="match status" value="1"/>
</dbReference>
<evidence type="ECO:0000259" key="1">
    <source>
        <dbReference type="Pfam" id="PF13577"/>
    </source>
</evidence>
<dbReference type="OrthoDB" id="4941530at2"/>
<dbReference type="Pfam" id="PF13577">
    <property type="entry name" value="SnoaL_4"/>
    <property type="match status" value="1"/>
</dbReference>
<dbReference type="Proteomes" id="UP000186438">
    <property type="component" value="Unassembled WGS sequence"/>
</dbReference>
<keyword evidence="3" id="KW-1185">Reference proteome</keyword>
<dbReference type="SUPFAM" id="SSF54427">
    <property type="entry name" value="NTF2-like"/>
    <property type="match status" value="1"/>
</dbReference>
<comment type="caution">
    <text evidence="2">The sequence shown here is derived from an EMBL/GenBank/DDBJ whole genome shotgun (WGS) entry which is preliminary data.</text>
</comment>
<feature type="domain" description="SnoaL-like" evidence="1">
    <location>
        <begin position="6"/>
        <end position="141"/>
    </location>
</feature>
<protein>
    <recommendedName>
        <fullName evidence="1">SnoaL-like domain-containing protein</fullName>
    </recommendedName>
</protein>
<dbReference type="NCBIfam" id="TIGR02246">
    <property type="entry name" value="SgcJ/EcaC family oxidoreductase"/>
    <property type="match status" value="1"/>
</dbReference>
<dbReference type="EMBL" id="MPNT01000001">
    <property type="protein sequence ID" value="OJZ76056.1"/>
    <property type="molecule type" value="Genomic_DNA"/>
</dbReference>
<dbReference type="InterPro" id="IPR011944">
    <property type="entry name" value="Steroid_delta5-4_isomerase"/>
</dbReference>
<reference evidence="2 3" key="1">
    <citation type="submission" date="2016-11" db="EMBL/GenBank/DDBJ databases">
        <title>Genome sequences of unsequenced Mycobacteria.</title>
        <authorList>
            <person name="Greninger A.L."/>
            <person name="Fang F."/>
            <person name="Jerome K.R."/>
        </authorList>
    </citation>
    <scope>NUCLEOTIDE SEQUENCE [LARGE SCALE GENOMIC DNA]</scope>
    <source>
        <strain evidence="2 3">M11</strain>
    </source>
</reference>